<dbReference type="PANTHER" id="PTHR30547:SF0">
    <property type="entry name" value="BLR8175 PROTEIN"/>
    <property type="match status" value="1"/>
</dbReference>
<dbReference type="InterPro" id="IPR053148">
    <property type="entry name" value="PD-DEXK-like_domain"/>
</dbReference>
<keyword evidence="3" id="KW-0614">Plasmid</keyword>
<feature type="domain" description="YhcG PDDEXK nuclease" evidence="1">
    <location>
        <begin position="176"/>
        <end position="319"/>
    </location>
</feature>
<accession>A0A2D2LYG4</accession>
<evidence type="ECO:0000259" key="2">
    <source>
        <dbReference type="Pfam" id="PF17761"/>
    </source>
</evidence>
<dbReference type="Pfam" id="PF17761">
    <property type="entry name" value="DUF1016_N"/>
    <property type="match status" value="1"/>
</dbReference>
<protein>
    <submittedName>
        <fullName evidence="3">DUF1016 domain-containing protein</fullName>
    </submittedName>
</protein>
<evidence type="ECO:0000313" key="3">
    <source>
        <dbReference type="EMBL" id="ATR80057.1"/>
    </source>
</evidence>
<dbReference type="PANTHER" id="PTHR30547">
    <property type="entry name" value="UNCHARACTERIZED PROTEIN YHCG-RELATED"/>
    <property type="match status" value="1"/>
</dbReference>
<dbReference type="RefSeq" id="WP_100271345.1">
    <property type="nucleotide sequence ID" value="NZ_CP024448.1"/>
</dbReference>
<dbReference type="InterPro" id="IPR041527">
    <property type="entry name" value="YhcG_N"/>
</dbReference>
<name>A0A2D2LYG4_FAUOS</name>
<organism evidence="3 4">
    <name type="scientific">Faucicola osloensis</name>
    <name type="common">Moraxella osloensis</name>
    <dbReference type="NCBI Taxonomy" id="34062"/>
    <lineage>
        <taxon>Bacteria</taxon>
        <taxon>Pseudomonadati</taxon>
        <taxon>Pseudomonadota</taxon>
        <taxon>Gammaproteobacteria</taxon>
        <taxon>Moraxellales</taxon>
        <taxon>Moraxellaceae</taxon>
        <taxon>Faucicola</taxon>
    </lineage>
</organism>
<dbReference type="EMBL" id="CP024448">
    <property type="protein sequence ID" value="ATR80057.1"/>
    <property type="molecule type" value="Genomic_DNA"/>
</dbReference>
<proteinExistence type="predicted"/>
<dbReference type="AlphaFoldDB" id="A0A2D2LYG4"/>
<feature type="domain" description="YhcG N-terminal" evidence="2">
    <location>
        <begin position="19"/>
        <end position="154"/>
    </location>
</feature>
<evidence type="ECO:0000313" key="4">
    <source>
        <dbReference type="Proteomes" id="UP000229340"/>
    </source>
</evidence>
<dbReference type="Proteomes" id="UP000229340">
    <property type="component" value="Plasmid pNP7-5"/>
</dbReference>
<dbReference type="GO" id="GO:0003676">
    <property type="term" value="F:nucleic acid binding"/>
    <property type="evidence" value="ECO:0007669"/>
    <property type="project" value="InterPro"/>
</dbReference>
<dbReference type="InterPro" id="IPR009362">
    <property type="entry name" value="YhcG_C"/>
</dbReference>
<dbReference type="Pfam" id="PF06250">
    <property type="entry name" value="YhcG_C"/>
    <property type="match status" value="1"/>
</dbReference>
<reference evidence="4" key="1">
    <citation type="submission" date="2017-10" db="EMBL/GenBank/DDBJ databases">
        <title>Complete genome sequence of Moraxella osloensis NP7 isolated from human skin.</title>
        <authorList>
            <person name="Lee K."/>
            <person name="Lim J.Y."/>
            <person name="Hwang I."/>
        </authorList>
    </citation>
    <scope>NUCLEOTIDE SEQUENCE [LARGE SCALE GENOMIC DNA]</scope>
    <source>
        <strain evidence="4">NP7</strain>
        <plasmid evidence="4">pnp7-5</plasmid>
    </source>
</reference>
<evidence type="ECO:0000259" key="1">
    <source>
        <dbReference type="Pfam" id="PF06250"/>
    </source>
</evidence>
<sequence length="327" mass="37939">MSLTEHTNEQGYQDWLNQLKTQIRSSQQRAILAVNRELVLLYWQIGQDILQRQTQQGWGAKVIDRLSKDLSAEFPEIKGFSTRNLKYMRKFAEAWQDKQIVQQAVALLPWGHNLVLLDKFSDNETRLWYAQKAIEHGWSRNVLVHQIENGLLERTGQAVNNFSQILPEIQSDLATQTFKDPYIFDFLSLGEAYHERELETALTEHIMAFLLELGTGFAFVGKQRHIEVGGDDFYIDLLFYHLQLRCYVVIELKTGDFKPEHIGQLNFYVTAVDRQLKTEHDTPTIGLLLCKSRNEVVVEYALNQNPQPIGVAVYQLEKMLNELELDK</sequence>
<geneLocation type="plasmid" evidence="4">
    <name>pnp7-5</name>
</geneLocation>
<dbReference type="InterPro" id="IPR011856">
    <property type="entry name" value="tRNA_endonuc-like_dom_sf"/>
</dbReference>
<gene>
    <name evidence="3" type="ORF">NP7_11960</name>
</gene>
<dbReference type="Gene3D" id="3.40.1350.10">
    <property type="match status" value="1"/>
</dbReference>